<sequence length="61" mass="6929">MLEILATPTKEDLEKLKCFLEAKFGVEFTDADVLEAYYSLVHLGKAIYLFSKQQEAKNEAS</sequence>
<protein>
    <submittedName>
        <fullName evidence="1">Uncharacterized protein</fullName>
    </submittedName>
</protein>
<accession>A0A7X9DLL2</accession>
<comment type="caution">
    <text evidence="1">The sequence shown here is derived from an EMBL/GenBank/DDBJ whole genome shotgun (WGS) entry which is preliminary data.</text>
</comment>
<gene>
    <name evidence="1" type="ORF">GYA27_04300</name>
</gene>
<dbReference type="AlphaFoldDB" id="A0A7X9DLL2"/>
<reference evidence="1 2" key="1">
    <citation type="journal article" date="2020" name="Biotechnol. Biofuels">
        <title>New insights from the biogas microbiome by comprehensive genome-resolved metagenomics of nearly 1600 species originating from multiple anaerobic digesters.</title>
        <authorList>
            <person name="Campanaro S."/>
            <person name="Treu L."/>
            <person name="Rodriguez-R L.M."/>
            <person name="Kovalovszki A."/>
            <person name="Ziels R.M."/>
            <person name="Maus I."/>
            <person name="Zhu X."/>
            <person name="Kougias P.G."/>
            <person name="Basile A."/>
            <person name="Luo G."/>
            <person name="Schluter A."/>
            <person name="Konstantinidis K.T."/>
            <person name="Angelidaki I."/>
        </authorList>
    </citation>
    <scope>NUCLEOTIDE SEQUENCE [LARGE SCALE GENOMIC DNA]</scope>
    <source>
        <strain evidence="1">AS27yjCOA_165</strain>
    </source>
</reference>
<proteinExistence type="predicted"/>
<evidence type="ECO:0000313" key="1">
    <source>
        <dbReference type="EMBL" id="NMB70392.1"/>
    </source>
</evidence>
<organism evidence="1 2">
    <name type="scientific">candidate division WWE3 bacterium</name>
    <dbReference type="NCBI Taxonomy" id="2053526"/>
    <lineage>
        <taxon>Bacteria</taxon>
        <taxon>Katanobacteria</taxon>
    </lineage>
</organism>
<evidence type="ECO:0000313" key="2">
    <source>
        <dbReference type="Proteomes" id="UP000526033"/>
    </source>
</evidence>
<dbReference type="EMBL" id="JAAZNL010000055">
    <property type="protein sequence ID" value="NMB70392.1"/>
    <property type="molecule type" value="Genomic_DNA"/>
</dbReference>
<name>A0A7X9DLL2_UNCKA</name>
<dbReference type="Proteomes" id="UP000526033">
    <property type="component" value="Unassembled WGS sequence"/>
</dbReference>